<proteinExistence type="predicted"/>
<dbReference type="Gene3D" id="2.40.10.180">
    <property type="entry name" value="Phage tail proteins"/>
    <property type="match status" value="1"/>
</dbReference>
<dbReference type="RefSeq" id="WP_379721999.1">
    <property type="nucleotide sequence ID" value="NZ_JBHRYJ010000001.1"/>
</dbReference>
<sequence length="118" mass="12232">MAGWRDMVADYYAQAIADFRNVAVAYRPAAGAPFPFEAIFDDAAQITDLGGEVEVSHSNPVLSVSLAGMAVAPAQGDTCTITFLPSAADPNPAPLGDYKVADVLADGRGGAKLPLHKL</sequence>
<dbReference type="InterPro" id="IPR053734">
    <property type="entry name" value="Phage_Head-Tail_Connect_sf"/>
</dbReference>
<keyword evidence="2" id="KW-1185">Reference proteome</keyword>
<dbReference type="InterPro" id="IPR008018">
    <property type="entry name" value="Phage_tail_attach_FII"/>
</dbReference>
<name>A0ABV7VC74_9PROT</name>
<evidence type="ECO:0000313" key="1">
    <source>
        <dbReference type="EMBL" id="MFC3674663.1"/>
    </source>
</evidence>
<organism evidence="1 2">
    <name type="scientific">Ferrovibrio xuzhouensis</name>
    <dbReference type="NCBI Taxonomy" id="1576914"/>
    <lineage>
        <taxon>Bacteria</taxon>
        <taxon>Pseudomonadati</taxon>
        <taxon>Pseudomonadota</taxon>
        <taxon>Alphaproteobacteria</taxon>
        <taxon>Rhodospirillales</taxon>
        <taxon>Rhodospirillaceae</taxon>
        <taxon>Ferrovibrio</taxon>
    </lineage>
</organism>
<accession>A0ABV7VC74</accession>
<gene>
    <name evidence="1" type="ORF">ACFOOQ_03850</name>
</gene>
<reference evidence="2" key="1">
    <citation type="journal article" date="2019" name="Int. J. Syst. Evol. Microbiol.">
        <title>The Global Catalogue of Microorganisms (GCM) 10K type strain sequencing project: providing services to taxonomists for standard genome sequencing and annotation.</title>
        <authorList>
            <consortium name="The Broad Institute Genomics Platform"/>
            <consortium name="The Broad Institute Genome Sequencing Center for Infectious Disease"/>
            <person name="Wu L."/>
            <person name="Ma J."/>
        </authorList>
    </citation>
    <scope>NUCLEOTIDE SEQUENCE [LARGE SCALE GENOMIC DNA]</scope>
    <source>
        <strain evidence="2">KCTC 42182</strain>
    </source>
</reference>
<dbReference type="Proteomes" id="UP001595711">
    <property type="component" value="Unassembled WGS sequence"/>
</dbReference>
<protein>
    <submittedName>
        <fullName evidence="1">Uncharacterized protein</fullName>
    </submittedName>
</protein>
<dbReference type="Pfam" id="PF05354">
    <property type="entry name" value="Phage_attach"/>
    <property type="match status" value="1"/>
</dbReference>
<comment type="caution">
    <text evidence="1">The sequence shown here is derived from an EMBL/GenBank/DDBJ whole genome shotgun (WGS) entry which is preliminary data.</text>
</comment>
<evidence type="ECO:0000313" key="2">
    <source>
        <dbReference type="Proteomes" id="UP001595711"/>
    </source>
</evidence>
<dbReference type="EMBL" id="JBHRYJ010000001">
    <property type="protein sequence ID" value="MFC3674663.1"/>
    <property type="molecule type" value="Genomic_DNA"/>
</dbReference>